<dbReference type="InterPro" id="IPR001387">
    <property type="entry name" value="Cro/C1-type_HTH"/>
</dbReference>
<dbReference type="AlphaFoldDB" id="A0A158KSD1"/>
<dbReference type="InterPro" id="IPR010359">
    <property type="entry name" value="IrrE_HExxH"/>
</dbReference>
<dbReference type="InterPro" id="IPR010982">
    <property type="entry name" value="Lambda_DNA-bd_dom_sf"/>
</dbReference>
<protein>
    <submittedName>
        <fullName evidence="3">DNA-binding protein</fullName>
    </submittedName>
</protein>
<accession>A0A158KSD1</accession>
<name>A0A158KSD1_9BURK</name>
<gene>
    <name evidence="3" type="ORF">AWB74_06570</name>
</gene>
<dbReference type="SUPFAM" id="SSF47413">
    <property type="entry name" value="lambda repressor-like DNA-binding domains"/>
    <property type="match status" value="1"/>
</dbReference>
<dbReference type="Pfam" id="PF06114">
    <property type="entry name" value="Peptidase_M78"/>
    <property type="match status" value="1"/>
</dbReference>
<keyword evidence="4" id="KW-1185">Reference proteome</keyword>
<proteinExistence type="inferred from homology"/>
<dbReference type="Proteomes" id="UP000055019">
    <property type="component" value="Unassembled WGS sequence"/>
</dbReference>
<dbReference type="InterPro" id="IPR052345">
    <property type="entry name" value="Rad_response_metalloprotease"/>
</dbReference>
<dbReference type="CDD" id="cd00093">
    <property type="entry name" value="HTH_XRE"/>
    <property type="match status" value="1"/>
</dbReference>
<evidence type="ECO:0000256" key="1">
    <source>
        <dbReference type="ARBA" id="ARBA00007227"/>
    </source>
</evidence>
<dbReference type="Gene3D" id="1.10.260.40">
    <property type="entry name" value="lambda repressor-like DNA-binding domains"/>
    <property type="match status" value="1"/>
</dbReference>
<comment type="caution">
    <text evidence="3">The sequence shown here is derived from an EMBL/GenBank/DDBJ whole genome shotgun (WGS) entry which is preliminary data.</text>
</comment>
<dbReference type="Pfam" id="PF01381">
    <property type="entry name" value="HTH_3"/>
    <property type="match status" value="1"/>
</dbReference>
<dbReference type="PROSITE" id="PS50943">
    <property type="entry name" value="HTH_CROC1"/>
    <property type="match status" value="1"/>
</dbReference>
<organism evidence="3 4">
    <name type="scientific">Caballeronia arvi</name>
    <dbReference type="NCBI Taxonomy" id="1777135"/>
    <lineage>
        <taxon>Bacteria</taxon>
        <taxon>Pseudomonadati</taxon>
        <taxon>Pseudomonadota</taxon>
        <taxon>Betaproteobacteria</taxon>
        <taxon>Burkholderiales</taxon>
        <taxon>Burkholderiaceae</taxon>
        <taxon>Caballeronia</taxon>
    </lineage>
</organism>
<keyword evidence="3" id="KW-0238">DNA-binding</keyword>
<dbReference type="PANTHER" id="PTHR43236">
    <property type="entry name" value="ANTITOXIN HIGA1"/>
    <property type="match status" value="1"/>
</dbReference>
<dbReference type="GO" id="GO:0003677">
    <property type="term" value="F:DNA binding"/>
    <property type="evidence" value="ECO:0007669"/>
    <property type="project" value="UniProtKB-KW"/>
</dbReference>
<comment type="similarity">
    <text evidence="1">Belongs to the short-chain fatty acyl-CoA assimilation regulator (ScfR) family.</text>
</comment>
<feature type="domain" description="HTH cro/C1-type" evidence="2">
    <location>
        <begin position="32"/>
        <end position="78"/>
    </location>
</feature>
<reference evidence="3" key="1">
    <citation type="submission" date="2016-01" db="EMBL/GenBank/DDBJ databases">
        <authorList>
            <person name="Peeters C."/>
        </authorList>
    </citation>
    <scope>NUCLEOTIDE SEQUENCE [LARGE SCALE GENOMIC DNA]</scope>
    <source>
        <strain evidence="3">LMG 29317</strain>
    </source>
</reference>
<dbReference type="EMBL" id="FCOM02000046">
    <property type="protein sequence ID" value="SAL83341.1"/>
    <property type="molecule type" value="Genomic_DNA"/>
</dbReference>
<sequence length="401" mass="45012">MLLFWLPIIPSSLVTEAHINPAILTWALRRSGISAPALADRLGTEAARVSSWETGERKPTFRQAKRIAEVTHIPFGYLYLPAPPDEQLPIADFRTVGDDPVRPLSADFRELLNMVLRKQTWYREFRQQQGDGPLSYIGRFGTDATSAEIAADIKRVLDLSEQSRIDSRDWEAYLKLLIERIEDAGVLVMRSGVVGNNTHRPLSVEEFRGFVLADSFAPVIFLNGRDAKAAQIFTLIHELAHVWIGVSGVSNEGLAVEHVRISEVERLCNAVAAEFLVPAREIRARWDRRTDFAAQVRDLSREFKVSAVVVARRAVEIGLASWPAFTRFFQLERARWETAVTRRSGGGNPYRTSTIRNSKLLTRAVLETAFEGRMLLRDAGHLLGIAPANLRKLADSVYGEK</sequence>
<dbReference type="Gene3D" id="1.10.10.2910">
    <property type="match status" value="1"/>
</dbReference>
<evidence type="ECO:0000313" key="4">
    <source>
        <dbReference type="Proteomes" id="UP000055019"/>
    </source>
</evidence>
<evidence type="ECO:0000259" key="2">
    <source>
        <dbReference type="PROSITE" id="PS50943"/>
    </source>
</evidence>
<evidence type="ECO:0000313" key="3">
    <source>
        <dbReference type="EMBL" id="SAL83341.1"/>
    </source>
</evidence>
<dbReference type="PANTHER" id="PTHR43236:SF2">
    <property type="entry name" value="BLL0069 PROTEIN"/>
    <property type="match status" value="1"/>
</dbReference>
<dbReference type="SMART" id="SM00530">
    <property type="entry name" value="HTH_XRE"/>
    <property type="match status" value="1"/>
</dbReference>